<dbReference type="InterPro" id="IPR023772">
    <property type="entry name" value="DNA-bd_HTH_TetR-type_CS"/>
</dbReference>
<dbReference type="InterPro" id="IPR050624">
    <property type="entry name" value="HTH-type_Tx_Regulator"/>
</dbReference>
<dbReference type="PROSITE" id="PS50977">
    <property type="entry name" value="HTH_TETR_2"/>
    <property type="match status" value="1"/>
</dbReference>
<keyword evidence="6" id="KW-1185">Reference proteome</keyword>
<dbReference type="OrthoDB" id="9812993at2"/>
<dbReference type="AlphaFoldDB" id="A0A3N5B9I1"/>
<feature type="DNA-binding region" description="H-T-H motif" evidence="3">
    <location>
        <begin position="25"/>
        <end position="44"/>
    </location>
</feature>
<gene>
    <name evidence="5" type="ORF">EDC24_1323</name>
</gene>
<name>A0A3N5B9I1_9BACI</name>
<dbReference type="InterPro" id="IPR009057">
    <property type="entry name" value="Homeodomain-like_sf"/>
</dbReference>
<dbReference type="EMBL" id="RKRF01000008">
    <property type="protein sequence ID" value="RPF54134.1"/>
    <property type="molecule type" value="Genomic_DNA"/>
</dbReference>
<dbReference type="InterPro" id="IPR001647">
    <property type="entry name" value="HTH_TetR"/>
</dbReference>
<protein>
    <submittedName>
        <fullName evidence="5">TetR family transcriptional regulator</fullName>
    </submittedName>
</protein>
<evidence type="ECO:0000313" key="6">
    <source>
        <dbReference type="Proteomes" id="UP000276443"/>
    </source>
</evidence>
<proteinExistence type="predicted"/>
<dbReference type="Pfam" id="PF00440">
    <property type="entry name" value="TetR_N"/>
    <property type="match status" value="1"/>
</dbReference>
<evidence type="ECO:0000256" key="1">
    <source>
        <dbReference type="ARBA" id="ARBA00022491"/>
    </source>
</evidence>
<dbReference type="PANTHER" id="PTHR43479:SF22">
    <property type="entry name" value="TRANSCRIPTIONAL REGULATOR, TETR FAMILY"/>
    <property type="match status" value="1"/>
</dbReference>
<dbReference type="Gene3D" id="1.10.357.10">
    <property type="entry name" value="Tetracycline Repressor, domain 2"/>
    <property type="match status" value="1"/>
</dbReference>
<evidence type="ECO:0000256" key="2">
    <source>
        <dbReference type="ARBA" id="ARBA00023125"/>
    </source>
</evidence>
<evidence type="ECO:0000313" key="5">
    <source>
        <dbReference type="EMBL" id="RPF54134.1"/>
    </source>
</evidence>
<dbReference type="PROSITE" id="PS01081">
    <property type="entry name" value="HTH_TETR_1"/>
    <property type="match status" value="1"/>
</dbReference>
<accession>A0A3N5B9I1</accession>
<reference evidence="5 6" key="1">
    <citation type="submission" date="2018-11" db="EMBL/GenBank/DDBJ databases">
        <title>Genomic Encyclopedia of Type Strains, Phase IV (KMG-IV): sequencing the most valuable type-strain genomes for metagenomic binning, comparative biology and taxonomic classification.</title>
        <authorList>
            <person name="Goeker M."/>
        </authorList>
    </citation>
    <scope>NUCLEOTIDE SEQUENCE [LARGE SCALE GENOMIC DNA]</scope>
    <source>
        <strain evidence="5 6">DSM 18090</strain>
    </source>
</reference>
<dbReference type="PANTHER" id="PTHR43479">
    <property type="entry name" value="ACREF/ENVCD OPERON REPRESSOR-RELATED"/>
    <property type="match status" value="1"/>
</dbReference>
<keyword evidence="1" id="KW-0678">Repressor</keyword>
<organism evidence="5 6">
    <name type="scientific">Aquisalibacillus elongatus</name>
    <dbReference type="NCBI Taxonomy" id="485577"/>
    <lineage>
        <taxon>Bacteria</taxon>
        <taxon>Bacillati</taxon>
        <taxon>Bacillota</taxon>
        <taxon>Bacilli</taxon>
        <taxon>Bacillales</taxon>
        <taxon>Bacillaceae</taxon>
        <taxon>Aquisalibacillus</taxon>
    </lineage>
</organism>
<evidence type="ECO:0000256" key="3">
    <source>
        <dbReference type="PROSITE-ProRule" id="PRU00335"/>
    </source>
</evidence>
<sequence>MQDKKQQIIESSIKLFAKKGFHSTSVQQIVNEANVAKGSFYNYFESKEDLMVSIYDYYFVTIMEKMNEAKVESNPRKVLIKQLDIYFQFLVDHKPFLIMLLRDQVPLVDDVESFIIQMRQQNFDWSKENILAVYGEDIRPYENDAAVMLEGIIHSYSSWLVVDAETLDLDVLPRFIVNRLDDVCYGMMKNQDKTAIRDLPQVFRHHDLLISKIRQIIQGAISEEKDKALEALDVIEQEVTKKEPQSIIIDSMIEHLKKFDAIYNEVLTLEKTLERDDS</sequence>
<feature type="domain" description="HTH tetR-type" evidence="4">
    <location>
        <begin position="2"/>
        <end position="62"/>
    </location>
</feature>
<dbReference type="Proteomes" id="UP000276443">
    <property type="component" value="Unassembled WGS sequence"/>
</dbReference>
<dbReference type="PRINTS" id="PR00455">
    <property type="entry name" value="HTHTETR"/>
</dbReference>
<dbReference type="RefSeq" id="WP_124220883.1">
    <property type="nucleotide sequence ID" value="NZ_RKRF01000008.1"/>
</dbReference>
<dbReference type="SUPFAM" id="SSF46689">
    <property type="entry name" value="Homeodomain-like"/>
    <property type="match status" value="1"/>
</dbReference>
<comment type="caution">
    <text evidence="5">The sequence shown here is derived from an EMBL/GenBank/DDBJ whole genome shotgun (WGS) entry which is preliminary data.</text>
</comment>
<dbReference type="GO" id="GO:0003677">
    <property type="term" value="F:DNA binding"/>
    <property type="evidence" value="ECO:0007669"/>
    <property type="project" value="UniProtKB-UniRule"/>
</dbReference>
<keyword evidence="2 3" id="KW-0238">DNA-binding</keyword>
<evidence type="ECO:0000259" key="4">
    <source>
        <dbReference type="PROSITE" id="PS50977"/>
    </source>
</evidence>